<dbReference type="AlphaFoldDB" id="E3NQD8"/>
<evidence type="ECO:0000313" key="1">
    <source>
        <dbReference type="EMBL" id="EFO84509.1"/>
    </source>
</evidence>
<dbReference type="HOGENOM" id="CLU_118249_0_0_1"/>
<gene>
    <name evidence="1" type="ORF">CRE_15820</name>
</gene>
<dbReference type="EMBL" id="DS269512">
    <property type="protein sequence ID" value="EFO84509.1"/>
    <property type="molecule type" value="Genomic_DNA"/>
</dbReference>
<accession>E3NQD8</accession>
<name>E3NQD8_CAERE</name>
<dbReference type="Proteomes" id="UP000008281">
    <property type="component" value="Unassembled WGS sequence"/>
</dbReference>
<proteinExistence type="predicted"/>
<keyword evidence="2" id="KW-1185">Reference proteome</keyword>
<evidence type="ECO:0000313" key="2">
    <source>
        <dbReference type="Proteomes" id="UP000008281"/>
    </source>
</evidence>
<dbReference type="InParanoid" id="E3NQD8"/>
<protein>
    <submittedName>
        <fullName evidence="1">Uncharacterized protein</fullName>
    </submittedName>
</protein>
<organism evidence="2">
    <name type="scientific">Caenorhabditis remanei</name>
    <name type="common">Caenorhabditis vulgaris</name>
    <dbReference type="NCBI Taxonomy" id="31234"/>
    <lineage>
        <taxon>Eukaryota</taxon>
        <taxon>Metazoa</taxon>
        <taxon>Ecdysozoa</taxon>
        <taxon>Nematoda</taxon>
        <taxon>Chromadorea</taxon>
        <taxon>Rhabditida</taxon>
        <taxon>Rhabditina</taxon>
        <taxon>Rhabditomorpha</taxon>
        <taxon>Rhabditoidea</taxon>
        <taxon>Rhabditidae</taxon>
        <taxon>Peloderinae</taxon>
        <taxon>Caenorhabditis</taxon>
    </lineage>
</organism>
<sequence>MAFYSKYSVQLCVDKKMGISINGTDELVSCLYVTTSDKRMDGKSADEKDDGYIIERTKETIDVLLMTMDAFVDQNVSIIDFFKANVKSVNECNLFQWNEGKDVDEHCLSPEKYHN</sequence>
<reference evidence="1" key="1">
    <citation type="submission" date="2007-07" db="EMBL/GenBank/DDBJ databases">
        <title>PCAP assembly of the Caenorhabditis remanei genome.</title>
        <authorList>
            <consortium name="The Caenorhabditis remanei Sequencing Consortium"/>
            <person name="Wilson R.K."/>
        </authorList>
    </citation>
    <scope>NUCLEOTIDE SEQUENCE [LARGE SCALE GENOMIC DNA]</scope>
    <source>
        <strain evidence="1">PB4641</strain>
    </source>
</reference>